<dbReference type="PANTHER" id="PTHR43829:SF9">
    <property type="entry name" value="AQUAPORIN-9"/>
    <property type="match status" value="1"/>
</dbReference>
<feature type="transmembrane region" description="Helical" evidence="8">
    <location>
        <begin position="229"/>
        <end position="248"/>
    </location>
</feature>
<gene>
    <name evidence="10" type="ORF">POVCU1_020860</name>
    <name evidence="9" type="ORF">POVCU2_0023230</name>
</gene>
<dbReference type="Pfam" id="PF00230">
    <property type="entry name" value="MIP"/>
    <property type="match status" value="1"/>
</dbReference>
<evidence type="ECO:0000256" key="3">
    <source>
        <dbReference type="ARBA" id="ARBA00022448"/>
    </source>
</evidence>
<dbReference type="Gene3D" id="1.20.1080.10">
    <property type="entry name" value="Glycerol uptake facilitator protein"/>
    <property type="match status" value="1"/>
</dbReference>
<comment type="similarity">
    <text evidence="2 7">Belongs to the MIP/aquaporin (TC 1.A.8) family.</text>
</comment>
<dbReference type="EMBL" id="FLQU01000315">
    <property type="protein sequence ID" value="SBS83860.1"/>
    <property type="molecule type" value="Genomic_DNA"/>
</dbReference>
<evidence type="ECO:0000256" key="8">
    <source>
        <dbReference type="SAM" id="Phobius"/>
    </source>
</evidence>
<feature type="transmembrane region" description="Helical" evidence="8">
    <location>
        <begin position="100"/>
        <end position="122"/>
    </location>
</feature>
<evidence type="ECO:0000256" key="2">
    <source>
        <dbReference type="ARBA" id="ARBA00006175"/>
    </source>
</evidence>
<dbReference type="InterPro" id="IPR000425">
    <property type="entry name" value="MIP"/>
</dbReference>
<evidence type="ECO:0000256" key="4">
    <source>
        <dbReference type="ARBA" id="ARBA00022692"/>
    </source>
</evidence>
<dbReference type="PRINTS" id="PR00783">
    <property type="entry name" value="MINTRINSICP"/>
</dbReference>
<dbReference type="Proteomes" id="UP000078560">
    <property type="component" value="Unassembled WGS sequence"/>
</dbReference>
<evidence type="ECO:0000313" key="10">
    <source>
        <dbReference type="EMBL" id="SBS91584.1"/>
    </source>
</evidence>
<feature type="transmembrane region" description="Helical" evidence="8">
    <location>
        <begin position="176"/>
        <end position="196"/>
    </location>
</feature>
<dbReference type="SUPFAM" id="SSF81338">
    <property type="entry name" value="Aquaporin-like"/>
    <property type="match status" value="1"/>
</dbReference>
<reference evidence="11 12" key="1">
    <citation type="submission" date="2016-05" db="EMBL/GenBank/DDBJ databases">
        <authorList>
            <person name="Naeem Raeece"/>
        </authorList>
    </citation>
    <scope>NUCLEOTIDE SEQUENCE [LARGE SCALE GENOMIC DNA]</scope>
</reference>
<dbReference type="EMBL" id="FLQV01000387">
    <property type="protein sequence ID" value="SBS91584.1"/>
    <property type="molecule type" value="Genomic_DNA"/>
</dbReference>
<name>A0A1A8WJZ8_PLAOA</name>
<keyword evidence="6 8" id="KW-0472">Membrane</keyword>
<evidence type="ECO:0000313" key="12">
    <source>
        <dbReference type="Proteomes" id="UP000078560"/>
    </source>
</evidence>
<organism evidence="10 11">
    <name type="scientific">Plasmodium ovale curtisi</name>
    <dbReference type="NCBI Taxonomy" id="864141"/>
    <lineage>
        <taxon>Eukaryota</taxon>
        <taxon>Sar</taxon>
        <taxon>Alveolata</taxon>
        <taxon>Apicomplexa</taxon>
        <taxon>Aconoidasida</taxon>
        <taxon>Haemosporida</taxon>
        <taxon>Plasmodiidae</taxon>
        <taxon>Plasmodium</taxon>
        <taxon>Plasmodium (Plasmodium)</taxon>
    </lineage>
</organism>
<feature type="transmembrane region" description="Helical" evidence="8">
    <location>
        <begin position="142"/>
        <end position="164"/>
    </location>
</feature>
<feature type="transmembrane region" description="Helical" evidence="8">
    <location>
        <begin position="53"/>
        <end position="72"/>
    </location>
</feature>
<dbReference type="InterPro" id="IPR050363">
    <property type="entry name" value="MIP/Aquaporin"/>
</dbReference>
<evidence type="ECO:0000256" key="1">
    <source>
        <dbReference type="ARBA" id="ARBA00004141"/>
    </source>
</evidence>
<protein>
    <submittedName>
        <fullName evidence="10">Aquaglyceroporin putative</fullName>
    </submittedName>
</protein>
<dbReference type="GO" id="GO:0015250">
    <property type="term" value="F:water channel activity"/>
    <property type="evidence" value="ECO:0007669"/>
    <property type="project" value="TreeGrafter"/>
</dbReference>
<feature type="transmembrane region" description="Helical" evidence="8">
    <location>
        <begin position="18"/>
        <end position="37"/>
    </location>
</feature>
<comment type="subcellular location">
    <subcellularLocation>
        <location evidence="1">Membrane</location>
        <topology evidence="1">Multi-pass membrane protein</topology>
    </subcellularLocation>
</comment>
<evidence type="ECO:0000256" key="7">
    <source>
        <dbReference type="RuleBase" id="RU000477"/>
    </source>
</evidence>
<dbReference type="AlphaFoldDB" id="A0A1A8WJZ8"/>
<keyword evidence="3 7" id="KW-0813">Transport</keyword>
<reference evidence="10" key="2">
    <citation type="submission" date="2016-05" db="EMBL/GenBank/DDBJ databases">
        <authorList>
            <person name="Lavstsen T."/>
            <person name="Jespersen J.S."/>
        </authorList>
    </citation>
    <scope>NUCLEOTIDE SEQUENCE [LARGE SCALE GENOMIC DNA]</scope>
</reference>
<dbReference type="Proteomes" id="UP000078546">
    <property type="component" value="Unassembled WGS sequence"/>
</dbReference>
<dbReference type="GO" id="GO:0015254">
    <property type="term" value="F:glycerol channel activity"/>
    <property type="evidence" value="ECO:0007669"/>
    <property type="project" value="TreeGrafter"/>
</dbReference>
<dbReference type="GO" id="GO:0005886">
    <property type="term" value="C:plasma membrane"/>
    <property type="evidence" value="ECO:0007669"/>
    <property type="project" value="TreeGrafter"/>
</dbReference>
<keyword evidence="4 7" id="KW-0812">Transmembrane</keyword>
<dbReference type="InterPro" id="IPR023271">
    <property type="entry name" value="Aquaporin-like"/>
</dbReference>
<keyword evidence="5 8" id="KW-1133">Transmembrane helix</keyword>
<accession>A0A1A8WJZ8</accession>
<evidence type="ECO:0000313" key="9">
    <source>
        <dbReference type="EMBL" id="SBS83860.1"/>
    </source>
</evidence>
<dbReference type="PANTHER" id="PTHR43829">
    <property type="entry name" value="AQUAPORIN OR AQUAGLYCEROPORIN RELATED"/>
    <property type="match status" value="1"/>
</dbReference>
<evidence type="ECO:0000256" key="6">
    <source>
        <dbReference type="ARBA" id="ARBA00023136"/>
    </source>
</evidence>
<sequence length="324" mass="35647">MCAQPAYRGKMQIRSCSVAVREFIGEFVGTFVLMFLGEGTTANYHTVESANDWLRLCVGWSLGVFFGILVSAKLSGAHLNLAVTVGLASIKKFDYKKIPIYFLAQLLGAFLGTSTVYGLYYGFVTSKKIPEYAWETGKNGSIGVTSAFMHELILTGILLLVILVVIDENVCGHFHVLKISTVVALTILCIGISFGGNTGFALNPSRDLGARFLSLAAYGTEAFTKDSCYFWIPLTAPVVGGVIFCQLYDKIIGPLVEMSAHDKVLAITQGHIKFRQNHSSCNAPSSFVYMGKHFGHVIFHKCKFSLMKSFEREPFLQYTSNIFC</sequence>
<evidence type="ECO:0000313" key="11">
    <source>
        <dbReference type="Proteomes" id="UP000078546"/>
    </source>
</evidence>
<proteinExistence type="inferred from homology"/>
<evidence type="ECO:0000256" key="5">
    <source>
        <dbReference type="ARBA" id="ARBA00022989"/>
    </source>
</evidence>